<dbReference type="CDD" id="cd04301">
    <property type="entry name" value="NAT_SF"/>
    <property type="match status" value="1"/>
</dbReference>
<comment type="similarity">
    <text evidence="1">Belongs to the carbon-nitrogen hydrolase superfamily. NIT1/NIT2 family.</text>
</comment>
<feature type="domain" description="N-acetyltransferase" evidence="3">
    <location>
        <begin position="11"/>
        <end position="210"/>
    </location>
</feature>
<dbReference type="GO" id="GO:0016787">
    <property type="term" value="F:hydrolase activity"/>
    <property type="evidence" value="ECO:0007669"/>
    <property type="project" value="UniProtKB-KW"/>
</dbReference>
<reference evidence="4 5" key="1">
    <citation type="submission" date="2018-03" db="EMBL/GenBank/DDBJ databases">
        <title>Phenotypic and genomic properties of Cyclonatronum proteinivorum gen. nov., sp. nov., a haloalkaliphilic bacteroidete from soda lakes possessing Na+-translocating rhodopsin.</title>
        <authorList>
            <person name="Toshchakov S.V."/>
            <person name="Korzhenkov A."/>
            <person name="Samarov N.I."/>
            <person name="Kublanov I.V."/>
            <person name="Muntyan M.S."/>
            <person name="Sorokin D.Y."/>
        </authorList>
    </citation>
    <scope>NUCLEOTIDE SEQUENCE [LARGE SCALE GENOMIC DNA]</scope>
    <source>
        <strain evidence="4 5">Omega</strain>
    </source>
</reference>
<evidence type="ECO:0000259" key="3">
    <source>
        <dbReference type="PROSITE" id="PS51186"/>
    </source>
</evidence>
<evidence type="ECO:0000313" key="5">
    <source>
        <dbReference type="Proteomes" id="UP000254808"/>
    </source>
</evidence>
<dbReference type="EMBL" id="CP027806">
    <property type="protein sequence ID" value="AXJ02327.1"/>
    <property type="molecule type" value="Genomic_DNA"/>
</dbReference>
<dbReference type="KEGG" id="cprv:CYPRO_3092"/>
<dbReference type="GO" id="GO:0016747">
    <property type="term" value="F:acyltransferase activity, transferring groups other than amino-acyl groups"/>
    <property type="evidence" value="ECO:0007669"/>
    <property type="project" value="InterPro"/>
</dbReference>
<evidence type="ECO:0000313" key="4">
    <source>
        <dbReference type="EMBL" id="AXJ02327.1"/>
    </source>
</evidence>
<dbReference type="PANTHER" id="PTHR23088:SF50">
    <property type="entry name" value="HYDROLASE YHCX"/>
    <property type="match status" value="1"/>
</dbReference>
<protein>
    <submittedName>
        <fullName evidence="4">Putative amidohydrolase</fullName>
    </submittedName>
</protein>
<dbReference type="Pfam" id="PF00795">
    <property type="entry name" value="CN_hydrolase"/>
    <property type="match status" value="1"/>
</dbReference>
<dbReference type="PROSITE" id="PS51186">
    <property type="entry name" value="GNAT"/>
    <property type="match status" value="1"/>
</dbReference>
<dbReference type="AlphaFoldDB" id="A0A345UPC5"/>
<dbReference type="PROSITE" id="PS01227">
    <property type="entry name" value="UPF0012"/>
    <property type="match status" value="1"/>
</dbReference>
<sequence>MKLNPDNFDNIEVRPLTIADYESLLKLQRRCFKDMDPTSRAEFESQLYQFQEGQLGVFLNDELVGSASSLVLDLDEYSVNHTWSEIADDGFIRNHDEEGDTLYGIEVMVDPAHRGMKIGRRLYEARKELCIKLNLKRILVGGRLPNYHKHQDDMRVSEYVNAVMDKQLEDPVLTFQLKNGFTVKRIIKNYLPDDHESAHYATLMEWVNLDYEHTAPKQKISSSPTRICCVQYKMRKIASFDDFAQQIEYFVDVASEYKADFVLFPELLTTQLLSFVGEKRPGAAARELSKFTDQYVELFNEMAIRYNVNIIGGSHFTLENDRVYNVSYLFHRDGKIDSQYKIHVTPSERQWWGVQPGSEPKVFDTDRGRVAINICYDVEFPELARYAVDNGAQILFVPYCTDERHGFTRVRITSQARAIENQIYVAIAGTVGNIPSVPNMDIQYAQSAIFTPSDFSFSRDGIVAISEENTEMVVIADVDLEVLRRTRYNGTVTPLKDRRRDLYEIKFNHISDDEVILEMEEESLTEPEDLE</sequence>
<name>A0A345UPC5_9BACT</name>
<dbReference type="InterPro" id="IPR016181">
    <property type="entry name" value="Acyl_CoA_acyltransferase"/>
</dbReference>
<dbReference type="SUPFAM" id="SSF56317">
    <property type="entry name" value="Carbon-nitrogen hydrolase"/>
    <property type="match status" value="1"/>
</dbReference>
<dbReference type="InterPro" id="IPR003010">
    <property type="entry name" value="C-N_Hydrolase"/>
</dbReference>
<evidence type="ECO:0000256" key="1">
    <source>
        <dbReference type="ARBA" id="ARBA00010613"/>
    </source>
</evidence>
<dbReference type="InterPro" id="IPR036526">
    <property type="entry name" value="C-N_Hydrolase_sf"/>
</dbReference>
<keyword evidence="4" id="KW-0378">Hydrolase</keyword>
<dbReference type="InterPro" id="IPR001110">
    <property type="entry name" value="UPF0012_CS"/>
</dbReference>
<gene>
    <name evidence="4" type="ORF">CYPRO_3092</name>
</gene>
<dbReference type="Pfam" id="PF00583">
    <property type="entry name" value="Acetyltransf_1"/>
    <property type="match status" value="1"/>
</dbReference>
<feature type="domain" description="CN hydrolase" evidence="2">
    <location>
        <begin position="225"/>
        <end position="480"/>
    </location>
</feature>
<dbReference type="Gene3D" id="3.60.110.10">
    <property type="entry name" value="Carbon-nitrogen hydrolase"/>
    <property type="match status" value="1"/>
</dbReference>
<evidence type="ECO:0000259" key="2">
    <source>
        <dbReference type="PROSITE" id="PS50263"/>
    </source>
</evidence>
<dbReference type="RefSeq" id="WP_114985433.1">
    <property type="nucleotide sequence ID" value="NZ_CP027806.1"/>
</dbReference>
<dbReference type="Proteomes" id="UP000254808">
    <property type="component" value="Chromosome"/>
</dbReference>
<dbReference type="SUPFAM" id="SSF55729">
    <property type="entry name" value="Acyl-CoA N-acyltransferases (Nat)"/>
    <property type="match status" value="1"/>
</dbReference>
<dbReference type="PANTHER" id="PTHR23088">
    <property type="entry name" value="NITRILASE-RELATED"/>
    <property type="match status" value="1"/>
</dbReference>
<dbReference type="OrthoDB" id="9811121at2"/>
<keyword evidence="5" id="KW-1185">Reference proteome</keyword>
<proteinExistence type="inferred from homology"/>
<accession>A0A345UPC5</accession>
<dbReference type="InterPro" id="IPR000182">
    <property type="entry name" value="GNAT_dom"/>
</dbReference>
<dbReference type="PROSITE" id="PS50263">
    <property type="entry name" value="CN_HYDROLASE"/>
    <property type="match status" value="1"/>
</dbReference>
<dbReference type="CDD" id="cd07574">
    <property type="entry name" value="nitrilase_Rim1_like"/>
    <property type="match status" value="1"/>
</dbReference>
<dbReference type="Gene3D" id="3.40.630.30">
    <property type="match status" value="1"/>
</dbReference>
<organism evidence="4 5">
    <name type="scientific">Cyclonatronum proteinivorum</name>
    <dbReference type="NCBI Taxonomy" id="1457365"/>
    <lineage>
        <taxon>Bacteria</taxon>
        <taxon>Pseudomonadati</taxon>
        <taxon>Balneolota</taxon>
        <taxon>Balneolia</taxon>
        <taxon>Balneolales</taxon>
        <taxon>Cyclonatronaceae</taxon>
        <taxon>Cyclonatronum</taxon>
    </lineage>
</organism>